<keyword evidence="3" id="KW-0547">Nucleotide-binding</keyword>
<dbReference type="Pfam" id="PF00664">
    <property type="entry name" value="ABC_membrane"/>
    <property type="match status" value="1"/>
</dbReference>
<dbReference type="AlphaFoldDB" id="G9WSE2"/>
<evidence type="ECO:0000256" key="7">
    <source>
        <dbReference type="SAM" id="Phobius"/>
    </source>
</evidence>
<evidence type="ECO:0000256" key="2">
    <source>
        <dbReference type="ARBA" id="ARBA00022692"/>
    </source>
</evidence>
<dbReference type="PATRIC" id="fig|796944.3.peg.530"/>
<feature type="transmembrane region" description="Helical" evidence="7">
    <location>
        <begin position="166"/>
        <end position="185"/>
    </location>
</feature>
<feature type="domain" description="ABC transmembrane type-1" evidence="9">
    <location>
        <begin position="44"/>
        <end position="304"/>
    </location>
</feature>
<comment type="caution">
    <text evidence="10">The sequence shown here is derived from an EMBL/GenBank/DDBJ whole genome shotgun (WGS) entry which is preliminary data.</text>
</comment>
<dbReference type="HOGENOM" id="CLU_000604_84_3_9"/>
<dbReference type="RefSeq" id="WP_009537676.1">
    <property type="nucleotide sequence ID" value="NZ_JH414506.1"/>
</dbReference>
<sequence length="597" mass="68413">MILSKKKYTPWDNILIPYKSSELSTVLYSLIRLLEFIIPTIQIAVNALFIEKALSYLSGRSSREELLLPILMLSGIIVYARICKVLAALCMKHVQNGIRAQFHTAIIQKCARLTYESIENEEIWELFQRINNKLEDRMTIGFQNSVELIGMGVQILGFLGALMFSAWWAAFIVVILSVPIMILGIKGGQKQYEAERETGKYEIRYEYLSDIMTNRDSARERSLFHYQERLILQWNKLFEKVKYLQRKVTINTMLRMKAVNLTMSLAMFMVDLILILAVAKGKVSVGMFIALTQASIGIISIMSWEFSDRIKEFATQREFFKDITHFASLPETEGATSEPAPPVPLQSIEFRHVTFRYPNTEKEVLRDLCLKMEPGRHYAVVGRNGAGKTTLTKLLTGLYTDYEGEILINNKSIKNYAASELKSFFAVLFQDFSRYHISLRDNIAIGDIRNFGNPDTDRNIEKILDELNMTDNIRTLPDKMNTHLGKLDEKGVDFSGGQWQRLAIARVMLSPAPMYILDEPTAALDPMSESKIYGDFEYISRQKTTLLITHRLGATKTADYILVLDDGHIVQQGSHATLMQYDGLYKDMYDSQRSWYQ</sequence>
<keyword evidence="11" id="KW-1185">Reference proteome</keyword>
<evidence type="ECO:0000256" key="5">
    <source>
        <dbReference type="ARBA" id="ARBA00022989"/>
    </source>
</evidence>
<evidence type="ECO:0000313" key="10">
    <source>
        <dbReference type="EMBL" id="EHL13529.1"/>
    </source>
</evidence>
<dbReference type="SUPFAM" id="SSF52540">
    <property type="entry name" value="P-loop containing nucleoside triphosphate hydrolases"/>
    <property type="match status" value="1"/>
</dbReference>
<evidence type="ECO:0000256" key="4">
    <source>
        <dbReference type="ARBA" id="ARBA00022840"/>
    </source>
</evidence>
<dbReference type="PANTHER" id="PTHR43394:SF1">
    <property type="entry name" value="ATP-BINDING CASSETTE SUB-FAMILY B MEMBER 10, MITOCHONDRIAL"/>
    <property type="match status" value="1"/>
</dbReference>
<dbReference type="GO" id="GO:0005886">
    <property type="term" value="C:plasma membrane"/>
    <property type="evidence" value="ECO:0007669"/>
    <property type="project" value="UniProtKB-SubCell"/>
</dbReference>
<dbReference type="GO" id="GO:0015421">
    <property type="term" value="F:ABC-type oligopeptide transporter activity"/>
    <property type="evidence" value="ECO:0007669"/>
    <property type="project" value="TreeGrafter"/>
</dbReference>
<keyword evidence="6 7" id="KW-0472">Membrane</keyword>
<keyword evidence="5 7" id="KW-1133">Transmembrane helix</keyword>
<gene>
    <name evidence="10" type="ORF">HMPREF9624_02008</name>
</gene>
<feature type="domain" description="ABC transporter" evidence="8">
    <location>
        <begin position="348"/>
        <end position="591"/>
    </location>
</feature>
<dbReference type="Pfam" id="PF00005">
    <property type="entry name" value="ABC_tran"/>
    <property type="match status" value="1"/>
</dbReference>
<dbReference type="InterPro" id="IPR003593">
    <property type="entry name" value="AAA+_ATPase"/>
</dbReference>
<dbReference type="Proteomes" id="UP000003527">
    <property type="component" value="Unassembled WGS sequence"/>
</dbReference>
<evidence type="ECO:0000256" key="1">
    <source>
        <dbReference type="ARBA" id="ARBA00004651"/>
    </source>
</evidence>
<dbReference type="GO" id="GO:0005524">
    <property type="term" value="F:ATP binding"/>
    <property type="evidence" value="ECO:0007669"/>
    <property type="project" value="UniProtKB-KW"/>
</dbReference>
<evidence type="ECO:0000256" key="6">
    <source>
        <dbReference type="ARBA" id="ARBA00023136"/>
    </source>
</evidence>
<evidence type="ECO:0000259" key="9">
    <source>
        <dbReference type="PROSITE" id="PS50929"/>
    </source>
</evidence>
<dbReference type="Gene3D" id="3.40.50.300">
    <property type="entry name" value="P-loop containing nucleotide triphosphate hydrolases"/>
    <property type="match status" value="1"/>
</dbReference>
<comment type="subcellular location">
    <subcellularLocation>
        <location evidence="1">Cell membrane</location>
        <topology evidence="1">Multi-pass membrane protein</topology>
    </subcellularLocation>
</comment>
<reference evidence="10 11" key="1">
    <citation type="submission" date="2011-08" db="EMBL/GenBank/DDBJ databases">
        <title>The Genome Sequence of Oribacterium sp. ACB7.</title>
        <authorList>
            <consortium name="The Broad Institute Genome Sequencing Platform"/>
            <person name="Earl A."/>
            <person name="Ward D."/>
            <person name="Feldgarden M."/>
            <person name="Gevers D."/>
            <person name="Sizova M."/>
            <person name="Hazen A."/>
            <person name="Epstein S."/>
            <person name="Young S.K."/>
            <person name="Zeng Q."/>
            <person name="Gargeya S."/>
            <person name="Fitzgerald M."/>
            <person name="Haas B."/>
            <person name="Abouelleil A."/>
            <person name="Alvarado L."/>
            <person name="Arachchi H.M."/>
            <person name="Berlin A."/>
            <person name="Brown A."/>
            <person name="Chapman S.B."/>
            <person name="Chen Z."/>
            <person name="Dunbar C."/>
            <person name="Freedman E."/>
            <person name="Gearin G."/>
            <person name="Gellesch M."/>
            <person name="Goldberg J."/>
            <person name="Griggs A."/>
            <person name="Gujja S."/>
            <person name="Heiman D."/>
            <person name="Howarth C."/>
            <person name="Larson L."/>
            <person name="Lui A."/>
            <person name="MacDonald P.J.P."/>
            <person name="Montmayeur A."/>
            <person name="Murphy C."/>
            <person name="Neiman D."/>
            <person name="Pearson M."/>
            <person name="Priest M."/>
            <person name="Roberts A."/>
            <person name="Saif S."/>
            <person name="Shea T."/>
            <person name="Shenoy N."/>
            <person name="Sisk P."/>
            <person name="Stolte C."/>
            <person name="Sykes S."/>
            <person name="Wortman J."/>
            <person name="Nusbaum C."/>
            <person name="Birren B."/>
        </authorList>
    </citation>
    <scope>NUCLEOTIDE SEQUENCE [LARGE SCALE GENOMIC DNA]</scope>
    <source>
        <strain evidence="10 11">ACB7</strain>
    </source>
</reference>
<dbReference type="PROSITE" id="PS50929">
    <property type="entry name" value="ABC_TM1F"/>
    <property type="match status" value="1"/>
</dbReference>
<accession>G9WSE2</accession>
<dbReference type="PANTHER" id="PTHR43394">
    <property type="entry name" value="ATP-DEPENDENT PERMEASE MDL1, MITOCHONDRIAL"/>
    <property type="match status" value="1"/>
</dbReference>
<evidence type="ECO:0000256" key="3">
    <source>
        <dbReference type="ARBA" id="ARBA00022741"/>
    </source>
</evidence>
<protein>
    <recommendedName>
        <fullName evidence="12">ABC transporter domain-containing protein</fullName>
    </recommendedName>
</protein>
<dbReference type="InterPro" id="IPR039421">
    <property type="entry name" value="Type_1_exporter"/>
</dbReference>
<feature type="transmembrane region" description="Helical" evidence="7">
    <location>
        <begin position="70"/>
        <end position="91"/>
    </location>
</feature>
<feature type="transmembrane region" description="Helical" evidence="7">
    <location>
        <begin position="258"/>
        <end position="279"/>
    </location>
</feature>
<evidence type="ECO:0000313" key="11">
    <source>
        <dbReference type="Proteomes" id="UP000003527"/>
    </source>
</evidence>
<feature type="transmembrane region" description="Helical" evidence="7">
    <location>
        <begin position="139"/>
        <end position="160"/>
    </location>
</feature>
<dbReference type="InterPro" id="IPR036640">
    <property type="entry name" value="ABC1_TM_sf"/>
</dbReference>
<keyword evidence="4" id="KW-0067">ATP-binding</keyword>
<keyword evidence="2 7" id="KW-0812">Transmembrane</keyword>
<dbReference type="InterPro" id="IPR017871">
    <property type="entry name" value="ABC_transporter-like_CS"/>
</dbReference>
<dbReference type="InterPro" id="IPR027417">
    <property type="entry name" value="P-loop_NTPase"/>
</dbReference>
<dbReference type="InterPro" id="IPR003439">
    <property type="entry name" value="ABC_transporter-like_ATP-bd"/>
</dbReference>
<feature type="transmembrane region" description="Helical" evidence="7">
    <location>
        <begin position="26"/>
        <end position="50"/>
    </location>
</feature>
<evidence type="ECO:0008006" key="12">
    <source>
        <dbReference type="Google" id="ProtNLM"/>
    </source>
</evidence>
<dbReference type="SMART" id="SM00382">
    <property type="entry name" value="AAA"/>
    <property type="match status" value="1"/>
</dbReference>
<organism evidence="10 11">
    <name type="scientific">Oribacterium asaccharolyticum ACB7</name>
    <dbReference type="NCBI Taxonomy" id="796944"/>
    <lineage>
        <taxon>Bacteria</taxon>
        <taxon>Bacillati</taxon>
        <taxon>Bacillota</taxon>
        <taxon>Clostridia</taxon>
        <taxon>Lachnospirales</taxon>
        <taxon>Lachnospiraceae</taxon>
        <taxon>Oribacterium</taxon>
    </lineage>
</organism>
<dbReference type="SUPFAM" id="SSF90123">
    <property type="entry name" value="ABC transporter transmembrane region"/>
    <property type="match status" value="1"/>
</dbReference>
<dbReference type="EMBL" id="AFZD01000006">
    <property type="protein sequence ID" value="EHL13529.1"/>
    <property type="molecule type" value="Genomic_DNA"/>
</dbReference>
<proteinExistence type="predicted"/>
<dbReference type="Gene3D" id="1.20.1560.10">
    <property type="entry name" value="ABC transporter type 1, transmembrane domain"/>
    <property type="match status" value="1"/>
</dbReference>
<dbReference type="PROSITE" id="PS00211">
    <property type="entry name" value="ABC_TRANSPORTER_1"/>
    <property type="match status" value="1"/>
</dbReference>
<dbReference type="PROSITE" id="PS50893">
    <property type="entry name" value="ABC_TRANSPORTER_2"/>
    <property type="match status" value="1"/>
</dbReference>
<name>G9WSE2_9FIRM</name>
<dbReference type="InterPro" id="IPR011527">
    <property type="entry name" value="ABC1_TM_dom"/>
</dbReference>
<dbReference type="GO" id="GO:0016887">
    <property type="term" value="F:ATP hydrolysis activity"/>
    <property type="evidence" value="ECO:0007669"/>
    <property type="project" value="InterPro"/>
</dbReference>
<evidence type="ECO:0000259" key="8">
    <source>
        <dbReference type="PROSITE" id="PS50893"/>
    </source>
</evidence>